<organism evidence="4 5">
    <name type="scientific">Lachnospira intestinalis</name>
    <dbReference type="NCBI Taxonomy" id="3133158"/>
    <lineage>
        <taxon>Bacteria</taxon>
        <taxon>Bacillati</taxon>
        <taxon>Bacillota</taxon>
        <taxon>Clostridia</taxon>
        <taxon>Lachnospirales</taxon>
        <taxon>Lachnospiraceae</taxon>
        <taxon>Lachnospira</taxon>
    </lineage>
</organism>
<comment type="caution">
    <text evidence="4">The sequence shown here is derived from an EMBL/GenBank/DDBJ whole genome shotgun (WGS) entry which is preliminary data.</text>
</comment>
<dbReference type="Proteomes" id="UP001546774">
    <property type="component" value="Unassembled WGS sequence"/>
</dbReference>
<accession>A0ABV1H4D6</accession>
<dbReference type="EMBL" id="JBBMFS010000003">
    <property type="protein sequence ID" value="MEQ2554335.1"/>
    <property type="molecule type" value="Genomic_DNA"/>
</dbReference>
<keyword evidence="5" id="KW-1185">Reference proteome</keyword>
<sequence>MTDYSAFIAITNHHLLPPDSDTLDFIPGSVSYHRFLAQVEIIAATNVSAIVLREKDLEETVYEALAKDCITLCTHYNKKLILHSFLESAHRLNHPYIQLSLSQLETYRKAGLLSDFAQIGTSVHSVDDVRLAEKLGADYVFAGNIYETECKAGLAGRGLAFLKEVCDNTCLPVYAIGGMTPDRLPGVLEAGAKGACMMSGFMKL</sequence>
<evidence type="ECO:0000259" key="3">
    <source>
        <dbReference type="Pfam" id="PF02581"/>
    </source>
</evidence>
<name>A0ABV1H4D6_9FIRM</name>
<gene>
    <name evidence="4" type="ORF">WMO37_04785</name>
</gene>
<keyword evidence="2" id="KW-0784">Thiamine biosynthesis</keyword>
<feature type="domain" description="Thiamine phosphate synthase/TenI" evidence="3">
    <location>
        <begin position="33"/>
        <end position="200"/>
    </location>
</feature>
<dbReference type="InterPro" id="IPR036206">
    <property type="entry name" value="ThiamineP_synth_sf"/>
</dbReference>
<proteinExistence type="predicted"/>
<dbReference type="Pfam" id="PF02581">
    <property type="entry name" value="TMP-TENI"/>
    <property type="match status" value="1"/>
</dbReference>
<evidence type="ECO:0000313" key="5">
    <source>
        <dbReference type="Proteomes" id="UP001546774"/>
    </source>
</evidence>
<dbReference type="SUPFAM" id="SSF51391">
    <property type="entry name" value="Thiamin phosphate synthase"/>
    <property type="match status" value="1"/>
</dbReference>
<dbReference type="InterPro" id="IPR022998">
    <property type="entry name" value="ThiamineP_synth_TenI"/>
</dbReference>
<evidence type="ECO:0000256" key="1">
    <source>
        <dbReference type="ARBA" id="ARBA00004948"/>
    </source>
</evidence>
<protein>
    <submittedName>
        <fullName evidence="4">Thiamine phosphate synthase</fullName>
    </submittedName>
</protein>
<reference evidence="4" key="1">
    <citation type="submission" date="2024-03" db="EMBL/GenBank/DDBJ databases">
        <title>Human intestinal bacterial collection.</title>
        <authorList>
            <person name="Pauvert C."/>
            <person name="Hitch T.C.A."/>
            <person name="Clavel T."/>
        </authorList>
    </citation>
    <scope>NUCLEOTIDE SEQUENCE [LARGE SCALE GENOMIC DNA]</scope>
    <source>
        <strain evidence="4">CLA-AA-H89B</strain>
    </source>
</reference>
<dbReference type="InterPro" id="IPR013785">
    <property type="entry name" value="Aldolase_TIM"/>
</dbReference>
<comment type="pathway">
    <text evidence="1">Cofactor biosynthesis; thiamine diphosphate biosynthesis.</text>
</comment>
<evidence type="ECO:0000313" key="4">
    <source>
        <dbReference type="EMBL" id="MEQ2554335.1"/>
    </source>
</evidence>
<evidence type="ECO:0000256" key="2">
    <source>
        <dbReference type="ARBA" id="ARBA00022977"/>
    </source>
</evidence>
<dbReference type="CDD" id="cd00564">
    <property type="entry name" value="TMP_TenI"/>
    <property type="match status" value="1"/>
</dbReference>
<dbReference type="PANTHER" id="PTHR20857:SF15">
    <property type="entry name" value="THIAMINE-PHOSPHATE SYNTHASE"/>
    <property type="match status" value="1"/>
</dbReference>
<dbReference type="Gene3D" id="3.20.20.70">
    <property type="entry name" value="Aldolase class I"/>
    <property type="match status" value="1"/>
</dbReference>
<dbReference type="PANTHER" id="PTHR20857">
    <property type="entry name" value="THIAMINE-PHOSPHATE PYROPHOSPHORYLASE"/>
    <property type="match status" value="1"/>
</dbReference>